<evidence type="ECO:0000313" key="1">
    <source>
        <dbReference type="EMBL" id="CAG8829902.1"/>
    </source>
</evidence>
<dbReference type="Proteomes" id="UP000789920">
    <property type="component" value="Unassembled WGS sequence"/>
</dbReference>
<proteinExistence type="predicted"/>
<comment type="caution">
    <text evidence="1">The sequence shown here is derived from an EMBL/GenBank/DDBJ whole genome shotgun (WGS) entry which is preliminary data.</text>
</comment>
<feature type="non-terminal residue" evidence="1">
    <location>
        <position position="108"/>
    </location>
</feature>
<organism evidence="1 2">
    <name type="scientific">Racocetra persica</name>
    <dbReference type="NCBI Taxonomy" id="160502"/>
    <lineage>
        <taxon>Eukaryota</taxon>
        <taxon>Fungi</taxon>
        <taxon>Fungi incertae sedis</taxon>
        <taxon>Mucoromycota</taxon>
        <taxon>Glomeromycotina</taxon>
        <taxon>Glomeromycetes</taxon>
        <taxon>Diversisporales</taxon>
        <taxon>Gigasporaceae</taxon>
        <taxon>Racocetra</taxon>
    </lineage>
</organism>
<keyword evidence="2" id="KW-1185">Reference proteome</keyword>
<sequence length="108" mass="11989">MTLISAEEVAKHNTRQDCWVIIHGKVYDVTNFLPEHPGGVKVILNQAGKDATAAFDPVHPQDIIKTHLPPEACLGEVDPATVIKTAEVETEEEKRRRELIKNKPALSE</sequence>
<accession>A0ACA9S6Q6</accession>
<reference evidence="1" key="1">
    <citation type="submission" date="2021-06" db="EMBL/GenBank/DDBJ databases">
        <authorList>
            <person name="Kallberg Y."/>
            <person name="Tangrot J."/>
            <person name="Rosling A."/>
        </authorList>
    </citation>
    <scope>NUCLEOTIDE SEQUENCE</scope>
    <source>
        <strain evidence="1">MA461A</strain>
    </source>
</reference>
<dbReference type="EMBL" id="CAJVQC010098122">
    <property type="protein sequence ID" value="CAG8829902.1"/>
    <property type="molecule type" value="Genomic_DNA"/>
</dbReference>
<gene>
    <name evidence="1" type="ORF">RPERSI_LOCUS27625</name>
</gene>
<name>A0ACA9S6Q6_9GLOM</name>
<evidence type="ECO:0000313" key="2">
    <source>
        <dbReference type="Proteomes" id="UP000789920"/>
    </source>
</evidence>
<protein>
    <submittedName>
        <fullName evidence="1">24422_t:CDS:1</fullName>
    </submittedName>
</protein>